<dbReference type="STRING" id="1707952.A6A03_15205"/>
<evidence type="ECO:0000259" key="8">
    <source>
        <dbReference type="PROSITE" id="PS50928"/>
    </source>
</evidence>
<sequence>MATSTTAVPLEEAAPRRSEGQWAIVFRRFRRHRLAMFCVGLLTALLLLSAAAPLIAPYERDAPNLTGRFLTPMGRDADGGLHILGTDHLGRDYATRLLYASRVSLGTAFTATLIASTIGIILGMLAGYFGGWVDMAISRFLEIVATFPTLLLLLILSSILVQNINAVPLPAWGASFLAFLFAVSEREARIIFAVILVLAFFGWTGTARLMRGMVLSVRENVYIESARALGASNVRILFRHVFPNALPPMIVDFTLGVNGTLVAESALSFLGFGIQDPTPTWGNMLGYAQSYMFQYPWMPLIPAMPILIASIAINYIGDGLRDALDPRQRG</sequence>
<evidence type="ECO:0000256" key="6">
    <source>
        <dbReference type="ARBA" id="ARBA00023136"/>
    </source>
</evidence>
<organism evidence="9 10">
    <name type="scientific">Chloroflexus islandicus</name>
    <dbReference type="NCBI Taxonomy" id="1707952"/>
    <lineage>
        <taxon>Bacteria</taxon>
        <taxon>Bacillati</taxon>
        <taxon>Chloroflexota</taxon>
        <taxon>Chloroflexia</taxon>
        <taxon>Chloroflexales</taxon>
        <taxon>Chloroflexineae</taxon>
        <taxon>Chloroflexaceae</taxon>
        <taxon>Chloroflexus</taxon>
    </lineage>
</organism>
<feature type="transmembrane region" description="Helical" evidence="7">
    <location>
        <begin position="34"/>
        <end position="56"/>
    </location>
</feature>
<dbReference type="Pfam" id="PF00528">
    <property type="entry name" value="BPD_transp_1"/>
    <property type="match status" value="1"/>
</dbReference>
<dbReference type="SUPFAM" id="SSF161098">
    <property type="entry name" value="MetI-like"/>
    <property type="match status" value="1"/>
</dbReference>
<keyword evidence="4 7" id="KW-0812">Transmembrane</keyword>
<reference evidence="9 10" key="1">
    <citation type="submission" date="2016-04" db="EMBL/GenBank/DDBJ databases">
        <title>Chloroflexus islandicus sp. nov., a thermophilic filamentous anoxygenic phototrophic bacterium from geyser Strokkur (Iceland).</title>
        <authorList>
            <person name="Gaisin V.A."/>
            <person name="Kalashnikov A.M."/>
            <person name="Sukhacheva M.V."/>
            <person name="Grouzdev D.S."/>
            <person name="Ivanov T.M."/>
            <person name="Kuznetsov B."/>
            <person name="Gorlenko V.M."/>
        </authorList>
    </citation>
    <scope>NUCLEOTIDE SEQUENCE [LARGE SCALE GENOMIC DNA]</scope>
    <source>
        <strain evidence="10">isl-2</strain>
    </source>
</reference>
<dbReference type="GO" id="GO:0055085">
    <property type="term" value="P:transmembrane transport"/>
    <property type="evidence" value="ECO:0007669"/>
    <property type="project" value="InterPro"/>
</dbReference>
<dbReference type="InterPro" id="IPR000515">
    <property type="entry name" value="MetI-like"/>
</dbReference>
<feature type="transmembrane region" description="Helical" evidence="7">
    <location>
        <begin position="140"/>
        <end position="160"/>
    </location>
</feature>
<evidence type="ECO:0000256" key="2">
    <source>
        <dbReference type="ARBA" id="ARBA00022448"/>
    </source>
</evidence>
<feature type="transmembrane region" description="Helical" evidence="7">
    <location>
        <begin position="297"/>
        <end position="317"/>
    </location>
</feature>
<dbReference type="PROSITE" id="PS50928">
    <property type="entry name" value="ABC_TM1"/>
    <property type="match status" value="1"/>
</dbReference>
<dbReference type="Proteomes" id="UP000078287">
    <property type="component" value="Unassembled WGS sequence"/>
</dbReference>
<evidence type="ECO:0000256" key="7">
    <source>
        <dbReference type="RuleBase" id="RU363032"/>
    </source>
</evidence>
<dbReference type="CDD" id="cd06261">
    <property type="entry name" value="TM_PBP2"/>
    <property type="match status" value="1"/>
</dbReference>
<evidence type="ECO:0000256" key="3">
    <source>
        <dbReference type="ARBA" id="ARBA00022475"/>
    </source>
</evidence>
<dbReference type="GO" id="GO:0005886">
    <property type="term" value="C:plasma membrane"/>
    <property type="evidence" value="ECO:0007669"/>
    <property type="project" value="UniProtKB-SubCell"/>
</dbReference>
<evidence type="ECO:0000256" key="5">
    <source>
        <dbReference type="ARBA" id="ARBA00022989"/>
    </source>
</evidence>
<dbReference type="Gene3D" id="1.10.3720.10">
    <property type="entry name" value="MetI-like"/>
    <property type="match status" value="1"/>
</dbReference>
<gene>
    <name evidence="9" type="ORF">A6A03_15205</name>
</gene>
<dbReference type="InterPro" id="IPR035906">
    <property type="entry name" value="MetI-like_sf"/>
</dbReference>
<proteinExistence type="inferred from homology"/>
<feature type="transmembrane region" description="Helical" evidence="7">
    <location>
        <begin position="190"/>
        <end position="210"/>
    </location>
</feature>
<comment type="caution">
    <text evidence="9">The sequence shown here is derived from an EMBL/GenBank/DDBJ whole genome shotgun (WGS) entry which is preliminary data.</text>
</comment>
<dbReference type="InterPro" id="IPR025966">
    <property type="entry name" value="OppC_N"/>
</dbReference>
<comment type="similarity">
    <text evidence="7">Belongs to the binding-protein-dependent transport system permease family.</text>
</comment>
<dbReference type="Pfam" id="PF12911">
    <property type="entry name" value="OppC_N"/>
    <property type="match status" value="1"/>
</dbReference>
<dbReference type="EMBL" id="LWQS01000057">
    <property type="protein sequence ID" value="OAN45251.1"/>
    <property type="molecule type" value="Genomic_DNA"/>
</dbReference>
<name>A0A178M8Y9_9CHLR</name>
<dbReference type="RefSeq" id="WP_066787906.1">
    <property type="nucleotide sequence ID" value="NZ_LWQS01000057.1"/>
</dbReference>
<dbReference type="AlphaFoldDB" id="A0A178M8Y9"/>
<feature type="transmembrane region" description="Helical" evidence="7">
    <location>
        <begin position="105"/>
        <end position="128"/>
    </location>
</feature>
<accession>A0A178M8Y9</accession>
<evidence type="ECO:0000256" key="4">
    <source>
        <dbReference type="ARBA" id="ARBA00022692"/>
    </source>
</evidence>
<evidence type="ECO:0000313" key="10">
    <source>
        <dbReference type="Proteomes" id="UP000078287"/>
    </source>
</evidence>
<keyword evidence="3" id="KW-1003">Cell membrane</keyword>
<protein>
    <submittedName>
        <fullName evidence="9">ABC transporter permease</fullName>
    </submittedName>
</protein>
<feature type="domain" description="ABC transmembrane type-1" evidence="8">
    <location>
        <begin position="101"/>
        <end position="317"/>
    </location>
</feature>
<dbReference type="OrthoDB" id="9776213at2"/>
<evidence type="ECO:0000256" key="1">
    <source>
        <dbReference type="ARBA" id="ARBA00004651"/>
    </source>
</evidence>
<feature type="transmembrane region" description="Helical" evidence="7">
    <location>
        <begin position="166"/>
        <end position="183"/>
    </location>
</feature>
<keyword evidence="2 7" id="KW-0813">Transport</keyword>
<comment type="subcellular location">
    <subcellularLocation>
        <location evidence="1 7">Cell membrane</location>
        <topology evidence="1 7">Multi-pass membrane protein</topology>
    </subcellularLocation>
</comment>
<dbReference type="PANTHER" id="PTHR43386">
    <property type="entry name" value="OLIGOPEPTIDE TRANSPORT SYSTEM PERMEASE PROTEIN APPC"/>
    <property type="match status" value="1"/>
</dbReference>
<keyword evidence="10" id="KW-1185">Reference proteome</keyword>
<dbReference type="InterPro" id="IPR050366">
    <property type="entry name" value="BP-dependent_transpt_permease"/>
</dbReference>
<keyword evidence="6 7" id="KW-0472">Membrane</keyword>
<dbReference type="PANTHER" id="PTHR43386:SF23">
    <property type="entry name" value="ABC TRANSPORTER"/>
    <property type="match status" value="1"/>
</dbReference>
<evidence type="ECO:0000313" key="9">
    <source>
        <dbReference type="EMBL" id="OAN45251.1"/>
    </source>
</evidence>
<keyword evidence="5 7" id="KW-1133">Transmembrane helix</keyword>